<dbReference type="SUPFAM" id="SSF56219">
    <property type="entry name" value="DNase I-like"/>
    <property type="match status" value="1"/>
</dbReference>
<name>A0ABQ5HX61_9ASTR</name>
<dbReference type="PANTHER" id="PTHR33710">
    <property type="entry name" value="BNAC02G09200D PROTEIN"/>
    <property type="match status" value="1"/>
</dbReference>
<sequence>MKDHCHENAKRIALQLVKETDEATGVKSDKGLFDKYYDQTCREINHKVKELQWDKRRFEVDLFMLSKRELSDEVKLAWTEEMIEYFAKRCEEIIDDEKNGHYTDDDAYNMEEVDDDTSGSANFISQNEVVNGIDTSMAQMQGDFNVTLNVEECSNSFGVIDKDMDVFRKVLSDLCLDDIISFGMFYTWTQKRMNPESGSLKKLDRVLGNPSFLTCYGSCFAKFLPYMTSDHSPTVIVYPDIKSAKPKSFRFMNFLADKPDFLATVKKN</sequence>
<keyword evidence="2" id="KW-1185">Reference proteome</keyword>
<gene>
    <name evidence="1" type="ORF">Tco_1080994</name>
</gene>
<accession>A0ABQ5HX61</accession>
<reference evidence="1" key="1">
    <citation type="journal article" date="2022" name="Int. J. Mol. Sci.">
        <title>Draft Genome of Tanacetum Coccineum: Genomic Comparison of Closely Related Tanacetum-Family Plants.</title>
        <authorList>
            <person name="Yamashiro T."/>
            <person name="Shiraishi A."/>
            <person name="Nakayama K."/>
            <person name="Satake H."/>
        </authorList>
    </citation>
    <scope>NUCLEOTIDE SEQUENCE</scope>
</reference>
<evidence type="ECO:0000313" key="2">
    <source>
        <dbReference type="Proteomes" id="UP001151760"/>
    </source>
</evidence>
<dbReference type="EMBL" id="BQNB010020082">
    <property type="protein sequence ID" value="GJT92149.1"/>
    <property type="molecule type" value="Genomic_DNA"/>
</dbReference>
<reference evidence="1" key="2">
    <citation type="submission" date="2022-01" db="EMBL/GenBank/DDBJ databases">
        <authorList>
            <person name="Yamashiro T."/>
            <person name="Shiraishi A."/>
            <person name="Satake H."/>
            <person name="Nakayama K."/>
        </authorList>
    </citation>
    <scope>NUCLEOTIDE SEQUENCE</scope>
</reference>
<dbReference type="InterPro" id="IPR036691">
    <property type="entry name" value="Endo/exonu/phosph_ase_sf"/>
</dbReference>
<comment type="caution">
    <text evidence="1">The sequence shown here is derived from an EMBL/GenBank/DDBJ whole genome shotgun (WGS) entry which is preliminary data.</text>
</comment>
<evidence type="ECO:0000313" key="1">
    <source>
        <dbReference type="EMBL" id="GJT92149.1"/>
    </source>
</evidence>
<organism evidence="1 2">
    <name type="scientific">Tanacetum coccineum</name>
    <dbReference type="NCBI Taxonomy" id="301880"/>
    <lineage>
        <taxon>Eukaryota</taxon>
        <taxon>Viridiplantae</taxon>
        <taxon>Streptophyta</taxon>
        <taxon>Embryophyta</taxon>
        <taxon>Tracheophyta</taxon>
        <taxon>Spermatophyta</taxon>
        <taxon>Magnoliopsida</taxon>
        <taxon>eudicotyledons</taxon>
        <taxon>Gunneridae</taxon>
        <taxon>Pentapetalae</taxon>
        <taxon>asterids</taxon>
        <taxon>campanulids</taxon>
        <taxon>Asterales</taxon>
        <taxon>Asteraceae</taxon>
        <taxon>Asteroideae</taxon>
        <taxon>Anthemideae</taxon>
        <taxon>Anthemidinae</taxon>
        <taxon>Tanacetum</taxon>
    </lineage>
</organism>
<proteinExistence type="predicted"/>
<dbReference type="Gene3D" id="3.60.10.10">
    <property type="entry name" value="Endonuclease/exonuclease/phosphatase"/>
    <property type="match status" value="1"/>
</dbReference>
<protein>
    <submittedName>
        <fullName evidence="1">Ribonuclease H-like domain-containing protein</fullName>
    </submittedName>
</protein>
<dbReference type="Proteomes" id="UP001151760">
    <property type="component" value="Unassembled WGS sequence"/>
</dbReference>
<dbReference type="PANTHER" id="PTHR33710:SF77">
    <property type="entry name" value="DNASE I-LIKE SUPERFAMILY PROTEIN"/>
    <property type="match status" value="1"/>
</dbReference>